<dbReference type="SUPFAM" id="SSF53300">
    <property type="entry name" value="vWA-like"/>
    <property type="match status" value="1"/>
</dbReference>
<evidence type="ECO:0000256" key="5">
    <source>
        <dbReference type="PROSITE-ProRule" id="PRU10141"/>
    </source>
</evidence>
<dbReference type="RefSeq" id="WP_110018226.1">
    <property type="nucleotide sequence ID" value="NZ_QGTJ01000004.1"/>
</dbReference>
<keyword evidence="1" id="KW-0808">Transferase</keyword>
<dbReference type="CDD" id="cd00198">
    <property type="entry name" value="vWFA"/>
    <property type="match status" value="1"/>
</dbReference>
<dbReference type="AlphaFoldDB" id="A0A317MVR3"/>
<keyword evidence="10" id="KW-1185">Reference proteome</keyword>
<evidence type="ECO:0000259" key="8">
    <source>
        <dbReference type="PROSITE" id="PS50234"/>
    </source>
</evidence>
<evidence type="ECO:0000259" key="7">
    <source>
        <dbReference type="PROSITE" id="PS50011"/>
    </source>
</evidence>
<dbReference type="CDD" id="cd14014">
    <property type="entry name" value="STKc_PknB_like"/>
    <property type="match status" value="1"/>
</dbReference>
<evidence type="ECO:0000256" key="4">
    <source>
        <dbReference type="ARBA" id="ARBA00022840"/>
    </source>
</evidence>
<feature type="domain" description="VWFA" evidence="8">
    <location>
        <begin position="664"/>
        <end position="870"/>
    </location>
</feature>
<dbReference type="InterPro" id="IPR017441">
    <property type="entry name" value="Protein_kinase_ATP_BS"/>
</dbReference>
<organism evidence="9 10">
    <name type="scientific">Plasticicumulans acidivorans</name>
    <dbReference type="NCBI Taxonomy" id="886464"/>
    <lineage>
        <taxon>Bacteria</taxon>
        <taxon>Pseudomonadati</taxon>
        <taxon>Pseudomonadota</taxon>
        <taxon>Gammaproteobacteria</taxon>
        <taxon>Candidatus Competibacteraceae</taxon>
        <taxon>Plasticicumulans</taxon>
    </lineage>
</organism>
<evidence type="ECO:0000313" key="9">
    <source>
        <dbReference type="EMBL" id="PWV62401.1"/>
    </source>
</evidence>
<sequence length="1086" mass="116937">MDILIPGYDIEGVLGSGAMASVYLALQRSLERRVALKVMASSLAADPQFCERFLREGKMLAKLAHPHVVQIYDIGNVDTLYYMAMEYISGGTLRDRIGAGMSPGQAITVLRQIAGALGYAHSRGLVHRDVKPANILFRDDDSAVLSDFGIAKNLQSENTQLTATNSAIGTPNYMSPEQAQGLTLDGRTDLYSLGVVLYEMLTGRLPYVNRDSDVAVALMHIRAPIPRLPEELIRYQPLLDRLLAKAPEDRFADAAQLLAFDIDAAAASRDNTNATVVLDTTVPADEAGTDTAATTISAPTNTTSDATVVAGAAAGADATVAAAATPPDDATRVATGSNISPDGTLVTPPRPNGRGPVLAGVAAAVLLAIGGGAWWWLQTPAPQPGPVVTTPPGGTSTTPVTPPSPSGQPAQDTGKPPLSPTRPVEPPRPSEPPPAVNNAPQPPSVPAVPANQTSPPQPARLDERPLLMPGKKTLFQRVVVGPDASLYADPAREVLQERLPAFAVYYVYERRSEGNRQWLRVGAASDGHADGWIDAARAYDWKQTLTLKFMPRSGRDPVMFFSQRGTLEGLFLKPDAPTIAHEWLTQVRAAHGKPVPGLSVVALEPSDTAVADDHFYLLPIFDYAETYAGAQQDQLVQLLQVASVDPGDAAPSGATAPAKEFRTGIVFVLDTTKSMDPYIDRARNVIRGLYQRIATENLLDKVGFGLVGFRSSTERTPGLEYVSRIYAPLRADARPDEILAEAQQMQATTVSSHSFDEDAFAGVMTAVERMDWTPWAGRIVVLVTDAGALRKNDPLGQTQMNEAEVRAAALAKGVHLFVLHLKTPAGRRDHDFAERQYRTLTANDNPRLGDLYVPVEGGDVDAYGRAVDTIASSFIDLVRSVAGNQELAQPNLDQPPSSIAARTAALGYALRMDWLGAQRSARPPSVVTAWVADRDLARPDVPAFQVCVLLTKLQLNDLQQALKLIVDAANRTQKSPQDFFREVASASAQLSRDPTRIAAATGAKNLVQTGLLGEFLEGLPYRSKVLNLSEELWLSWSVGEQQDFIQELESKIRLYETFHNDTANWVRFGNAAAGDALYRVPLSTLP</sequence>
<dbReference type="PROSITE" id="PS00108">
    <property type="entry name" value="PROTEIN_KINASE_ST"/>
    <property type="match status" value="1"/>
</dbReference>
<dbReference type="Gene3D" id="1.10.510.10">
    <property type="entry name" value="Transferase(Phosphotransferase) domain 1"/>
    <property type="match status" value="1"/>
</dbReference>
<dbReference type="PROSITE" id="PS50011">
    <property type="entry name" value="PROTEIN_KINASE_DOM"/>
    <property type="match status" value="1"/>
</dbReference>
<comment type="caution">
    <text evidence="9">The sequence shown here is derived from an EMBL/GenBank/DDBJ whole genome shotgun (WGS) entry which is preliminary data.</text>
</comment>
<dbReference type="PROSITE" id="PS00107">
    <property type="entry name" value="PROTEIN_KINASE_ATP"/>
    <property type="match status" value="1"/>
</dbReference>
<evidence type="ECO:0000256" key="3">
    <source>
        <dbReference type="ARBA" id="ARBA00022777"/>
    </source>
</evidence>
<feature type="compositionally biased region" description="Low complexity" evidence="6">
    <location>
        <begin position="326"/>
        <end position="335"/>
    </location>
</feature>
<dbReference type="Proteomes" id="UP000246569">
    <property type="component" value="Unassembled WGS sequence"/>
</dbReference>
<proteinExistence type="predicted"/>
<reference evidence="9 10" key="1">
    <citation type="submission" date="2018-05" db="EMBL/GenBank/DDBJ databases">
        <title>Genomic Encyclopedia of Type Strains, Phase IV (KMG-IV): sequencing the most valuable type-strain genomes for metagenomic binning, comparative biology and taxonomic classification.</title>
        <authorList>
            <person name="Goeker M."/>
        </authorList>
    </citation>
    <scope>NUCLEOTIDE SEQUENCE [LARGE SCALE GENOMIC DNA]</scope>
    <source>
        <strain evidence="9 10">DSM 23606</strain>
    </source>
</reference>
<dbReference type="PROSITE" id="PS50234">
    <property type="entry name" value="VWFA"/>
    <property type="match status" value="1"/>
</dbReference>
<dbReference type="InterPro" id="IPR000719">
    <property type="entry name" value="Prot_kinase_dom"/>
</dbReference>
<dbReference type="InterPro" id="IPR011009">
    <property type="entry name" value="Kinase-like_dom_sf"/>
</dbReference>
<dbReference type="Gene3D" id="3.30.200.20">
    <property type="entry name" value="Phosphorylase Kinase, domain 1"/>
    <property type="match status" value="1"/>
</dbReference>
<feature type="region of interest" description="Disordered" evidence="6">
    <location>
        <begin position="326"/>
        <end position="351"/>
    </location>
</feature>
<dbReference type="Gene3D" id="3.40.50.410">
    <property type="entry name" value="von Willebrand factor, type A domain"/>
    <property type="match status" value="1"/>
</dbReference>
<feature type="region of interest" description="Disordered" evidence="6">
    <location>
        <begin position="384"/>
        <end position="464"/>
    </location>
</feature>
<evidence type="ECO:0000313" key="10">
    <source>
        <dbReference type="Proteomes" id="UP000246569"/>
    </source>
</evidence>
<keyword evidence="2 5" id="KW-0547">Nucleotide-binding</keyword>
<name>A0A317MVR3_9GAMM</name>
<feature type="binding site" evidence="5">
    <location>
        <position position="37"/>
    </location>
    <ligand>
        <name>ATP</name>
        <dbReference type="ChEBI" id="CHEBI:30616"/>
    </ligand>
</feature>
<dbReference type="InterPro" id="IPR036465">
    <property type="entry name" value="vWFA_dom_sf"/>
</dbReference>
<keyword evidence="4 5" id="KW-0067">ATP-binding</keyword>
<dbReference type="SMART" id="SM00220">
    <property type="entry name" value="S_TKc"/>
    <property type="match status" value="1"/>
</dbReference>
<dbReference type="GO" id="GO:0005524">
    <property type="term" value="F:ATP binding"/>
    <property type="evidence" value="ECO:0007669"/>
    <property type="project" value="UniProtKB-UniRule"/>
</dbReference>
<dbReference type="EMBL" id="QGTJ01000004">
    <property type="protein sequence ID" value="PWV62401.1"/>
    <property type="molecule type" value="Genomic_DNA"/>
</dbReference>
<evidence type="ECO:0000256" key="2">
    <source>
        <dbReference type="ARBA" id="ARBA00022741"/>
    </source>
</evidence>
<evidence type="ECO:0000256" key="1">
    <source>
        <dbReference type="ARBA" id="ARBA00022679"/>
    </source>
</evidence>
<dbReference type="Pfam" id="PF00069">
    <property type="entry name" value="Pkinase"/>
    <property type="match status" value="1"/>
</dbReference>
<dbReference type="PANTHER" id="PTHR43289">
    <property type="entry name" value="MITOGEN-ACTIVATED PROTEIN KINASE KINASE KINASE 20-RELATED"/>
    <property type="match status" value="1"/>
</dbReference>
<dbReference type="InterPro" id="IPR002035">
    <property type="entry name" value="VWF_A"/>
</dbReference>
<dbReference type="OrthoDB" id="9801841at2"/>
<keyword evidence="3 9" id="KW-0418">Kinase</keyword>
<protein>
    <submittedName>
        <fullName evidence="9">Serine/threonine-protein kinase PpkA</fullName>
    </submittedName>
</protein>
<dbReference type="GO" id="GO:0004674">
    <property type="term" value="F:protein serine/threonine kinase activity"/>
    <property type="evidence" value="ECO:0007669"/>
    <property type="project" value="TreeGrafter"/>
</dbReference>
<evidence type="ECO:0000256" key="6">
    <source>
        <dbReference type="SAM" id="MobiDB-lite"/>
    </source>
</evidence>
<dbReference type="PANTHER" id="PTHR43289:SF6">
    <property type="entry name" value="SERINE_THREONINE-PROTEIN KINASE NEKL-3"/>
    <property type="match status" value="1"/>
</dbReference>
<accession>A0A317MVR3</accession>
<dbReference type="InterPro" id="IPR008271">
    <property type="entry name" value="Ser/Thr_kinase_AS"/>
</dbReference>
<gene>
    <name evidence="9" type="ORF">C7443_104196</name>
</gene>
<feature type="domain" description="Protein kinase" evidence="7">
    <location>
        <begin position="8"/>
        <end position="266"/>
    </location>
</feature>
<feature type="compositionally biased region" description="Low complexity" evidence="6">
    <location>
        <begin position="384"/>
        <end position="399"/>
    </location>
</feature>
<feature type="compositionally biased region" description="Pro residues" evidence="6">
    <location>
        <begin position="417"/>
        <end position="446"/>
    </location>
</feature>
<dbReference type="SUPFAM" id="SSF56112">
    <property type="entry name" value="Protein kinase-like (PK-like)"/>
    <property type="match status" value="1"/>
</dbReference>